<feature type="compositionally biased region" description="Pro residues" evidence="1">
    <location>
        <begin position="134"/>
        <end position="155"/>
    </location>
</feature>
<protein>
    <submittedName>
        <fullName evidence="2">Uncharacterized protein</fullName>
    </submittedName>
</protein>
<feature type="compositionally biased region" description="Low complexity" evidence="1">
    <location>
        <begin position="51"/>
        <end position="74"/>
    </location>
</feature>
<sequence length="217" mass="20510">MPLPPATGTDDDAGQPPSDGGDPPSEALGQPAQAGSTTKPPARQPAAGPSVEGTGVEAGAATPATAMTAATAPATKPPVTEPAPAPAEVGDSGCSKDRLASGTDGRVESDPTPRDVSQLEEKAPVLLPSTPADAPEPAPPAPPPPAAPAPAPAPSGPCTAAPSGASSAGGAHDEIHSPLAVLGDAVTASLARESARAASSAAGHVVGGADDPGDSPD</sequence>
<dbReference type="Proteomes" id="UP000219482">
    <property type="component" value="Unassembled WGS sequence"/>
</dbReference>
<reference evidence="3" key="1">
    <citation type="submission" date="2017-09" db="EMBL/GenBank/DDBJ databases">
        <authorList>
            <person name="Varghese N."/>
            <person name="Submissions S."/>
        </authorList>
    </citation>
    <scope>NUCLEOTIDE SEQUENCE [LARGE SCALE GENOMIC DNA]</scope>
    <source>
        <strain evidence="3">DSM 44270</strain>
    </source>
</reference>
<dbReference type="EMBL" id="OCNK01000003">
    <property type="protein sequence ID" value="SOE00413.1"/>
    <property type="molecule type" value="Genomic_DNA"/>
</dbReference>
<proteinExistence type="predicted"/>
<dbReference type="AlphaFoldDB" id="A0A286GY23"/>
<feature type="compositionally biased region" description="Pro residues" evidence="1">
    <location>
        <begin position="75"/>
        <end position="85"/>
    </location>
</feature>
<feature type="compositionally biased region" description="Low complexity" evidence="1">
    <location>
        <begin position="190"/>
        <end position="202"/>
    </location>
</feature>
<evidence type="ECO:0000256" key="1">
    <source>
        <dbReference type="SAM" id="MobiDB-lite"/>
    </source>
</evidence>
<keyword evidence="3" id="KW-1185">Reference proteome</keyword>
<organism evidence="2 3">
    <name type="scientific">Blastococcus haudaquaticus</name>
    <dbReference type="NCBI Taxonomy" id="1938745"/>
    <lineage>
        <taxon>Bacteria</taxon>
        <taxon>Bacillati</taxon>
        <taxon>Actinomycetota</taxon>
        <taxon>Actinomycetes</taxon>
        <taxon>Geodermatophilales</taxon>
        <taxon>Geodermatophilaceae</taxon>
        <taxon>Blastococcus</taxon>
    </lineage>
</organism>
<gene>
    <name evidence="2" type="ORF">SAMN06272739_2581</name>
</gene>
<evidence type="ECO:0000313" key="2">
    <source>
        <dbReference type="EMBL" id="SOE00413.1"/>
    </source>
</evidence>
<feature type="region of interest" description="Disordered" evidence="1">
    <location>
        <begin position="1"/>
        <end position="173"/>
    </location>
</feature>
<feature type="compositionally biased region" description="Low complexity" evidence="1">
    <location>
        <begin position="156"/>
        <end position="170"/>
    </location>
</feature>
<feature type="compositionally biased region" description="Low complexity" evidence="1">
    <location>
        <begin position="14"/>
        <end position="24"/>
    </location>
</feature>
<feature type="compositionally biased region" description="Basic and acidic residues" evidence="1">
    <location>
        <begin position="94"/>
        <end position="123"/>
    </location>
</feature>
<name>A0A286GY23_9ACTN</name>
<evidence type="ECO:0000313" key="3">
    <source>
        <dbReference type="Proteomes" id="UP000219482"/>
    </source>
</evidence>
<accession>A0A286GY23</accession>
<feature type="region of interest" description="Disordered" evidence="1">
    <location>
        <begin position="190"/>
        <end position="217"/>
    </location>
</feature>